<keyword evidence="10" id="KW-0963">Cytoplasm</keyword>
<keyword evidence="9 10" id="KW-0630">Potassium</keyword>
<dbReference type="AlphaFoldDB" id="A0A430F7F1"/>
<keyword evidence="4 10" id="KW-0808">Transferase</keyword>
<feature type="binding site" description="in other chain" evidence="10">
    <location>
        <position position="317"/>
    </location>
    <ligand>
        <name>L-methionine</name>
        <dbReference type="ChEBI" id="CHEBI:57844"/>
        <note>ligand shared between two neighboring subunits</note>
    </ligand>
</feature>
<keyword evidence="17" id="KW-1185">Reference proteome</keyword>
<comment type="cofactor">
    <cofactor evidence="10">
        <name>K(+)</name>
        <dbReference type="ChEBI" id="CHEBI:29103"/>
    </cofactor>
    <text evidence="10">Binds 1 potassium ion per subunit.</text>
</comment>
<gene>
    <name evidence="10" type="primary">metK</name>
    <name evidence="16" type="ORF">D2E22_0914</name>
</gene>
<comment type="subunit">
    <text evidence="10">Homotetramer; dimer of dimers.</text>
</comment>
<dbReference type="CDD" id="cd18079">
    <property type="entry name" value="S-AdoMet_synt"/>
    <property type="match status" value="1"/>
</dbReference>
<dbReference type="GO" id="GO:0000287">
    <property type="term" value="F:magnesium ion binding"/>
    <property type="evidence" value="ECO:0007669"/>
    <property type="project" value="UniProtKB-UniRule"/>
</dbReference>
<comment type="similarity">
    <text evidence="2 10 12">Belongs to the AdoMet synthase family.</text>
</comment>
<feature type="binding site" description="in other chain" evidence="10">
    <location>
        <begin position="206"/>
        <end position="208"/>
    </location>
    <ligand>
        <name>ATP</name>
        <dbReference type="ChEBI" id="CHEBI:30616"/>
        <note>ligand shared between two neighboring subunits</note>
    </ligand>
</feature>
<organism evidence="16 17">
    <name type="scientific">Bifidobacterium castoris</name>
    <dbReference type="NCBI Taxonomy" id="2306972"/>
    <lineage>
        <taxon>Bacteria</taxon>
        <taxon>Bacillati</taxon>
        <taxon>Actinomycetota</taxon>
        <taxon>Actinomycetes</taxon>
        <taxon>Bifidobacteriales</taxon>
        <taxon>Bifidobacteriaceae</taxon>
        <taxon>Bifidobacterium</taxon>
    </lineage>
</organism>
<dbReference type="GO" id="GO:0005737">
    <property type="term" value="C:cytoplasm"/>
    <property type="evidence" value="ECO:0007669"/>
    <property type="project" value="UniProtKB-SubCell"/>
</dbReference>
<dbReference type="Pfam" id="PF02772">
    <property type="entry name" value="S-AdoMet_synt_M"/>
    <property type="match status" value="1"/>
</dbReference>
<evidence type="ECO:0000259" key="13">
    <source>
        <dbReference type="Pfam" id="PF00438"/>
    </source>
</evidence>
<dbReference type="HAMAP" id="MF_00086">
    <property type="entry name" value="S_AdoMet_synth1"/>
    <property type="match status" value="1"/>
</dbReference>
<evidence type="ECO:0000256" key="11">
    <source>
        <dbReference type="RuleBase" id="RU000542"/>
    </source>
</evidence>
<feature type="binding site" description="in other chain" evidence="10">
    <location>
        <begin position="292"/>
        <end position="293"/>
    </location>
    <ligand>
        <name>ATP</name>
        <dbReference type="ChEBI" id="CHEBI:30616"/>
        <note>ligand shared between two neighboring subunits</note>
    </ligand>
</feature>
<feature type="binding site" evidence="10">
    <location>
        <position position="73"/>
    </location>
    <ligand>
        <name>K(+)</name>
        <dbReference type="ChEBI" id="CHEBI:29103"/>
    </ligand>
</feature>
<evidence type="ECO:0000313" key="16">
    <source>
        <dbReference type="EMBL" id="RSX48776.1"/>
    </source>
</evidence>
<dbReference type="FunFam" id="3.30.300.10:FF:000003">
    <property type="entry name" value="S-adenosylmethionine synthase"/>
    <property type="match status" value="1"/>
</dbReference>
<dbReference type="PANTHER" id="PTHR11964">
    <property type="entry name" value="S-ADENOSYLMETHIONINE SYNTHETASE"/>
    <property type="match status" value="1"/>
</dbReference>
<dbReference type="InterPro" id="IPR022636">
    <property type="entry name" value="S-AdoMet_synthetase_sfam"/>
</dbReference>
<feature type="binding site" description="in other chain" evidence="10">
    <location>
        <position position="86"/>
    </location>
    <ligand>
        <name>L-methionine</name>
        <dbReference type="ChEBI" id="CHEBI:57844"/>
        <note>ligand shared between two neighboring subunits</note>
    </ligand>
</feature>
<protein>
    <recommendedName>
        <fullName evidence="10">S-adenosylmethionine synthase</fullName>
        <shortName evidence="10">AdoMet synthase</shortName>
        <ecNumber evidence="10">2.5.1.6</ecNumber>
    </recommendedName>
    <alternativeName>
        <fullName evidence="10">MAT</fullName>
    </alternativeName>
    <alternativeName>
        <fullName evidence="10">Methionine adenosyltransferase</fullName>
    </alternativeName>
</protein>
<dbReference type="UniPathway" id="UPA00315">
    <property type="reaction ID" value="UER00080"/>
</dbReference>
<dbReference type="NCBIfam" id="TIGR01034">
    <property type="entry name" value="metK"/>
    <property type="match status" value="1"/>
</dbReference>
<sequence>MRHDDYDVLRTFSNPCARSIAHHQHQGSFMAELKLISAESVTEGHPDKICDQISDAILDDMLRQDPHSHVAVETSATTGQFFVFGEVSSEGYSDIQNIVRSVVRDIGYTSSEVGLDADSCGVLVSITEQSPEINQGVSRLGRGAEGAASREERYEAQGAGDQGVMFGYASDETDALMPLPIHLAHRLAKRLTDVRKSGEVPFLRPDGKTQVTIEYDEHDVPVRLDTVLVSTQHDPSVRQDWLREQLDEHVIRPVLDEVLGERVRHDDYRVLVNPTGSFIMGGPAADAGLTGRKIIVDTYGGAAHHGGGAFSGKDPSKVDRSAAYAARWVAKNIVAAGLAHKVEVQVAYAIGVADPVSINVETYGTEADGVTREQIQRAVRRVFDLRPAAIVDELDLLRPIYAKTAAYGHFGREDADFPWEATNRVDALRDAIAAEHDAD</sequence>
<feature type="binding site" evidence="10">
    <location>
        <position position="309"/>
    </location>
    <ligand>
        <name>ATP</name>
        <dbReference type="ChEBI" id="CHEBI:30616"/>
        <note>ligand shared between two neighboring subunits</note>
    </ligand>
</feature>
<evidence type="ECO:0000256" key="6">
    <source>
        <dbReference type="ARBA" id="ARBA00022741"/>
    </source>
</evidence>
<keyword evidence="7 10" id="KW-0067">ATP-binding</keyword>
<evidence type="ECO:0000256" key="9">
    <source>
        <dbReference type="ARBA" id="ARBA00022958"/>
    </source>
</evidence>
<evidence type="ECO:0000256" key="2">
    <source>
        <dbReference type="ARBA" id="ARBA00009685"/>
    </source>
</evidence>
<feature type="binding site" description="in other chain" evidence="10">
    <location>
        <position position="129"/>
    </location>
    <ligand>
        <name>L-methionine</name>
        <dbReference type="ChEBI" id="CHEBI:57844"/>
        <note>ligand shared between two neighboring subunits</note>
    </ligand>
</feature>
<evidence type="ECO:0000256" key="8">
    <source>
        <dbReference type="ARBA" id="ARBA00022842"/>
    </source>
</evidence>
<evidence type="ECO:0000256" key="7">
    <source>
        <dbReference type="ARBA" id="ARBA00022840"/>
    </source>
</evidence>
<dbReference type="GO" id="GO:0005524">
    <property type="term" value="F:ATP binding"/>
    <property type="evidence" value="ECO:0007669"/>
    <property type="project" value="UniProtKB-UniRule"/>
</dbReference>
<dbReference type="InterPro" id="IPR022629">
    <property type="entry name" value="S-AdoMet_synt_central"/>
</dbReference>
<comment type="pathway">
    <text evidence="1 10">Amino-acid biosynthesis; S-adenosyl-L-methionine biosynthesis; S-adenosyl-L-methionine from L-methionine: step 1/1.</text>
</comment>
<dbReference type="Proteomes" id="UP000288052">
    <property type="component" value="Unassembled WGS sequence"/>
</dbReference>
<feature type="domain" description="S-adenosylmethionine synthetase N-terminal" evidence="13">
    <location>
        <begin position="35"/>
        <end position="131"/>
    </location>
</feature>
<dbReference type="GO" id="GO:0006730">
    <property type="term" value="P:one-carbon metabolic process"/>
    <property type="evidence" value="ECO:0007669"/>
    <property type="project" value="UniProtKB-KW"/>
</dbReference>
<dbReference type="InterPro" id="IPR002133">
    <property type="entry name" value="S-AdoMet_synthetase"/>
</dbReference>
<feature type="binding site" evidence="10">
    <location>
        <position position="286"/>
    </location>
    <ligand>
        <name>L-methionine</name>
        <dbReference type="ChEBI" id="CHEBI:57844"/>
        <note>ligand shared between two neighboring subunits</note>
    </ligand>
</feature>
<evidence type="ECO:0000256" key="1">
    <source>
        <dbReference type="ARBA" id="ARBA00005224"/>
    </source>
</evidence>
<dbReference type="SUPFAM" id="SSF55973">
    <property type="entry name" value="S-adenosylmethionine synthetase"/>
    <property type="match status" value="3"/>
</dbReference>
<evidence type="ECO:0000256" key="3">
    <source>
        <dbReference type="ARBA" id="ARBA00022563"/>
    </source>
</evidence>
<dbReference type="Gene3D" id="3.30.300.10">
    <property type="match status" value="3"/>
</dbReference>
<feature type="binding site" evidence="10">
    <location>
        <position position="47"/>
    </location>
    <ligand>
        <name>Mg(2+)</name>
        <dbReference type="ChEBI" id="CHEBI:18420"/>
    </ligand>
</feature>
<dbReference type="GO" id="GO:0004478">
    <property type="term" value="F:methionine adenosyltransferase activity"/>
    <property type="evidence" value="ECO:0007669"/>
    <property type="project" value="UniProtKB-UniRule"/>
</dbReference>
<feature type="binding site" evidence="10">
    <location>
        <position position="286"/>
    </location>
    <ligand>
        <name>ATP</name>
        <dbReference type="ChEBI" id="CHEBI:30616"/>
        <note>ligand shared between two neighboring subunits</note>
    </ligand>
</feature>
<evidence type="ECO:0000256" key="4">
    <source>
        <dbReference type="ARBA" id="ARBA00022679"/>
    </source>
</evidence>
<evidence type="ECO:0000259" key="15">
    <source>
        <dbReference type="Pfam" id="PF02773"/>
    </source>
</evidence>
<dbReference type="InterPro" id="IPR022628">
    <property type="entry name" value="S-AdoMet_synt_N"/>
</dbReference>
<dbReference type="Pfam" id="PF02773">
    <property type="entry name" value="S-AdoMet_synt_C"/>
    <property type="match status" value="1"/>
</dbReference>
<proteinExistence type="inferred from homology"/>
<dbReference type="PROSITE" id="PS00376">
    <property type="entry name" value="ADOMET_SYNTHASE_1"/>
    <property type="match status" value="1"/>
</dbReference>
<name>A0A430F7F1_9BIFI</name>
<comment type="cofactor">
    <cofactor evidence="10">
        <name>Mg(2+)</name>
        <dbReference type="ChEBI" id="CHEBI:18420"/>
    </cofactor>
    <text evidence="10">Binds 2 divalent ions per subunit.</text>
</comment>
<keyword evidence="6 10" id="KW-0547">Nucleotide-binding</keyword>
<comment type="subcellular location">
    <subcellularLocation>
        <location evidence="10 11">Cytoplasm</location>
    </subcellularLocation>
</comment>
<reference evidence="16 17" key="1">
    <citation type="submission" date="2018-09" db="EMBL/GenBank/DDBJ databases">
        <title>Characterization of the phylogenetic diversity of five novel species belonging to the genus Bifidobacterium.</title>
        <authorList>
            <person name="Lugli G.A."/>
            <person name="Duranti S."/>
            <person name="Milani C."/>
        </authorList>
    </citation>
    <scope>NUCLEOTIDE SEQUENCE [LARGE SCALE GENOMIC DNA]</scope>
    <source>
        <strain evidence="16 17">2020B</strain>
    </source>
</reference>
<keyword evidence="3 10" id="KW-0554">One-carbon metabolism</keyword>
<feature type="domain" description="S-adenosylmethionine synthetase C-terminal" evidence="15">
    <location>
        <begin position="280"/>
        <end position="420"/>
    </location>
</feature>
<dbReference type="InterPro" id="IPR022631">
    <property type="entry name" value="ADOMET_SYNTHASE_CS"/>
</dbReference>
<dbReference type="Pfam" id="PF00438">
    <property type="entry name" value="S-AdoMet_synt_N"/>
    <property type="match status" value="1"/>
</dbReference>
<dbReference type="FunFam" id="3.30.300.10:FF:000004">
    <property type="entry name" value="S-adenosylmethionine synthase"/>
    <property type="match status" value="1"/>
</dbReference>
<accession>A0A430F7F1</accession>
<dbReference type="PROSITE" id="PS00377">
    <property type="entry name" value="ADOMET_SYNTHASE_2"/>
    <property type="match status" value="1"/>
</dbReference>
<keyword evidence="5 10" id="KW-0479">Metal-binding</keyword>
<comment type="caution">
    <text evidence="10">Lacks conserved residue(s) required for the propagation of feature annotation.</text>
</comment>
<evidence type="ECO:0000259" key="14">
    <source>
        <dbReference type="Pfam" id="PF02772"/>
    </source>
</evidence>
<dbReference type="PIRSF" id="PIRSF000497">
    <property type="entry name" value="MAT"/>
    <property type="match status" value="1"/>
</dbReference>
<feature type="binding site" evidence="10">
    <location>
        <position position="313"/>
    </location>
    <ligand>
        <name>ATP</name>
        <dbReference type="ChEBI" id="CHEBI:30616"/>
        <note>ligand shared between two neighboring subunits</note>
    </ligand>
</feature>
<keyword evidence="8 10" id="KW-0460">Magnesium</keyword>
<evidence type="ECO:0000256" key="5">
    <source>
        <dbReference type="ARBA" id="ARBA00022723"/>
    </source>
</evidence>
<comment type="caution">
    <text evidence="16">The sequence shown here is derived from an EMBL/GenBank/DDBJ whole genome shotgun (WGS) entry which is preliminary data.</text>
</comment>
<dbReference type="InterPro" id="IPR022630">
    <property type="entry name" value="S-AdoMet_synt_C"/>
</dbReference>
<comment type="function">
    <text evidence="10">Catalyzes the formation of S-adenosylmethionine (AdoMet) from methionine and ATP. The overall synthetic reaction is composed of two sequential steps, AdoMet formation and the subsequent tripolyphosphate hydrolysis which occurs prior to release of AdoMet from the enzyme.</text>
</comment>
<feature type="binding site" description="in other chain" evidence="10">
    <location>
        <position position="45"/>
    </location>
    <ligand>
        <name>ATP</name>
        <dbReference type="ChEBI" id="CHEBI:30616"/>
        <note>ligand shared between two neighboring subunits</note>
    </ligand>
</feature>
<evidence type="ECO:0000256" key="10">
    <source>
        <dbReference type="HAMAP-Rule" id="MF_00086"/>
    </source>
</evidence>
<feature type="domain" description="S-adenosylmethionine synthetase central" evidence="14">
    <location>
        <begin position="157"/>
        <end position="278"/>
    </location>
</feature>
<dbReference type="EMBL" id="QXGI01000003">
    <property type="protein sequence ID" value="RSX48776.1"/>
    <property type="molecule type" value="Genomic_DNA"/>
</dbReference>
<comment type="catalytic activity">
    <reaction evidence="10">
        <text>L-methionine + ATP + H2O = S-adenosyl-L-methionine + phosphate + diphosphate</text>
        <dbReference type="Rhea" id="RHEA:21080"/>
        <dbReference type="ChEBI" id="CHEBI:15377"/>
        <dbReference type="ChEBI" id="CHEBI:30616"/>
        <dbReference type="ChEBI" id="CHEBI:33019"/>
        <dbReference type="ChEBI" id="CHEBI:43474"/>
        <dbReference type="ChEBI" id="CHEBI:57844"/>
        <dbReference type="ChEBI" id="CHEBI:59789"/>
        <dbReference type="EC" id="2.5.1.6"/>
    </reaction>
</comment>
<dbReference type="EC" id="2.5.1.6" evidence="10"/>
<evidence type="ECO:0000256" key="12">
    <source>
        <dbReference type="RuleBase" id="RU004462"/>
    </source>
</evidence>
<dbReference type="GO" id="GO:0006556">
    <property type="term" value="P:S-adenosylmethionine biosynthetic process"/>
    <property type="evidence" value="ECO:0007669"/>
    <property type="project" value="UniProtKB-UniRule"/>
</dbReference>
<evidence type="ECO:0000313" key="17">
    <source>
        <dbReference type="Proteomes" id="UP000288052"/>
    </source>
</evidence>
<feature type="region of interest" description="Flexible loop" evidence="10">
    <location>
        <begin position="129"/>
        <end position="139"/>
    </location>
</feature>